<dbReference type="NCBIfam" id="TIGR02746">
    <property type="entry name" value="TraC-F-type"/>
    <property type="match status" value="1"/>
</dbReference>
<evidence type="ECO:0000259" key="1">
    <source>
        <dbReference type="Pfam" id="PF19044"/>
    </source>
</evidence>
<dbReference type="EMBL" id="PQWY01000015">
    <property type="protein sequence ID" value="PPK30084.1"/>
    <property type="molecule type" value="Genomic_DNA"/>
</dbReference>
<proteinExistence type="predicted"/>
<dbReference type="PANTHER" id="PTHR38467">
    <property type="match status" value="1"/>
</dbReference>
<dbReference type="AlphaFoldDB" id="A0A2S6EY21"/>
<dbReference type="InterPro" id="IPR014117">
    <property type="entry name" value="TraC-F-type"/>
</dbReference>
<name>A0A2S6EY21_LEGPN</name>
<organism evidence="2 3">
    <name type="scientific">Legionella pneumophila</name>
    <dbReference type="NCBI Taxonomy" id="446"/>
    <lineage>
        <taxon>Bacteria</taxon>
        <taxon>Pseudomonadati</taxon>
        <taxon>Pseudomonadota</taxon>
        <taxon>Gammaproteobacteria</taxon>
        <taxon>Legionellales</taxon>
        <taxon>Legionellaceae</taxon>
        <taxon>Legionella</taxon>
    </lineage>
</organism>
<dbReference type="InterPro" id="IPR027417">
    <property type="entry name" value="P-loop_NTPase"/>
</dbReference>
<dbReference type="Gene3D" id="3.40.50.300">
    <property type="entry name" value="P-loop containing nucleotide triphosphate hydrolases"/>
    <property type="match status" value="1"/>
</dbReference>
<accession>A0A2S6EY21</accession>
<evidence type="ECO:0000313" key="2">
    <source>
        <dbReference type="EMBL" id="PPK30084.1"/>
    </source>
</evidence>
<dbReference type="InterPro" id="IPR043964">
    <property type="entry name" value="P-loop_TraG"/>
</dbReference>
<reference evidence="2 3" key="1">
    <citation type="submission" date="2018-02" db="EMBL/GenBank/DDBJ databases">
        <title>Draft genome sequences of four Legionella pneumophila clinical strains isolated in Ontario.</title>
        <authorList>
            <person name="Fortuna A."/>
            <person name="Ramnarine R."/>
            <person name="Li A."/>
            <person name="Frantz C."/>
            <person name="Mallo G."/>
        </authorList>
    </citation>
    <scope>NUCLEOTIDE SEQUENCE [LARGE SCALE GENOMIC DNA]</scope>
    <source>
        <strain evidence="2 3">LG61</strain>
    </source>
</reference>
<sequence length="865" mass="98257">MDAAVTIGFKIRGAIMLSTIKKARLAVKKTSTILSHATGSLLETLREELGMTDAHHKKQIEALLDTYCLAPYLPDEVYDSEADIYPYKQASHMMFECSTLIGASEETVTILTSILTDILPPESCFHALFWASPKIGHMIDEMEHQRNQGSEVLKALAHRRAEFYRKGVYSSLTKESNFVLRDFRLFLCISIPRKSIEDDRLLLGSLREDISNNLKSVNIICKELSIEEVISLKREWLFPTDSLYEEKTNYDTNTEIRFQLTDIEASMRVKSNQIEIEREEDTRVIKCLSVRQYPKSPVQWQLGDLFGKMFNTSLQISCPFLFSFAIRIKDKDKVMAALDAKYADEGQNAKQPFIAKWVKNFNKKYAEIEELRERLSGDDSLVDSYYNVLLFTTPANVRRDVRRAKDVFRGNQFDLRTPTGLQLQTLLASMPFAPAEGMFDDYKSFGRVRPLTSFNTVNLLPIQGEWKGAGRFAQVYPQRRGQFTAIYFFDNVVRNYNVAIVAPPGKGKSFLMNDYIQSLLSQGGFVYIIDVGGSYAKSCEMLNGQLIDFNHDTEISLNLFSTIDAQAKNDTAFKDVHNQLIQLVGMMARPSGNVSDEERSHIEKAIEAMWRQHHNATTITLIAHHLESSNDPISQNIGRLLYSYTKNGRYGSYFEPPCSLDFKRNLVILELGGLDGNKDLQRIVLKILMYQITNAMYYTPKHIPKSCLIDESYELLSDNGTGGSANFVNEGYRRAPKYGGNFITVTHGLDDYENNPTAKMCYDNAYYKIFLGASKSTIDTLKTSNQLDAYGERLIRSLKITNEYSEFLMMCEENSTVHRLIVDPFSRVLNTTRGPEVEALKRLMATGLPLADAISKVALEVYGYV</sequence>
<comment type="caution">
    <text evidence="2">The sequence shown here is derived from an EMBL/GenBank/DDBJ whole genome shotgun (WGS) entry which is preliminary data.</text>
</comment>
<dbReference type="PANTHER" id="PTHR38467:SF1">
    <property type="entry name" value="CONJUGATIVE TRANSFER: ASSEMBLY"/>
    <property type="match status" value="1"/>
</dbReference>
<gene>
    <name evidence="2" type="primary">traC</name>
    <name evidence="2" type="ORF">C3928_10660</name>
</gene>
<evidence type="ECO:0000313" key="3">
    <source>
        <dbReference type="Proteomes" id="UP000239239"/>
    </source>
</evidence>
<dbReference type="SUPFAM" id="SSF52540">
    <property type="entry name" value="P-loop containing nucleoside triphosphate hydrolases"/>
    <property type="match status" value="1"/>
</dbReference>
<dbReference type="Pfam" id="PF19044">
    <property type="entry name" value="P-loop_TraG"/>
    <property type="match status" value="1"/>
</dbReference>
<dbReference type="Gene3D" id="1.10.8.730">
    <property type="match status" value="1"/>
</dbReference>
<dbReference type="Proteomes" id="UP000239239">
    <property type="component" value="Unassembled WGS sequence"/>
</dbReference>
<dbReference type="OrthoDB" id="9816422at2"/>
<protein>
    <submittedName>
        <fullName evidence="2">Type IV secretion system protein TraC</fullName>
    </submittedName>
</protein>
<feature type="domain" description="TraG P-loop" evidence="1">
    <location>
        <begin position="491"/>
        <end position="858"/>
    </location>
</feature>
<dbReference type="Pfam" id="PF11130">
    <property type="entry name" value="TraC_F_IV"/>
    <property type="match status" value="1"/>
</dbReference>
<dbReference type="InterPro" id="IPR053155">
    <property type="entry name" value="F-pilin_assembly_TraC"/>
</dbReference>
<dbReference type="InterPro" id="IPR025955">
    <property type="entry name" value="TraC/Conjuga_ATPase"/>
</dbReference>